<proteinExistence type="predicted"/>
<evidence type="ECO:0000313" key="3">
    <source>
        <dbReference type="Proteomes" id="UP001066276"/>
    </source>
</evidence>
<reference evidence="2" key="1">
    <citation type="journal article" date="2022" name="bioRxiv">
        <title>Sequencing and chromosome-scale assembly of the giantPleurodeles waltlgenome.</title>
        <authorList>
            <person name="Brown T."/>
            <person name="Elewa A."/>
            <person name="Iarovenko S."/>
            <person name="Subramanian E."/>
            <person name="Araus A.J."/>
            <person name="Petzold A."/>
            <person name="Susuki M."/>
            <person name="Suzuki K.-i.T."/>
            <person name="Hayashi T."/>
            <person name="Toyoda A."/>
            <person name="Oliveira C."/>
            <person name="Osipova E."/>
            <person name="Leigh N.D."/>
            <person name="Simon A."/>
            <person name="Yun M.H."/>
        </authorList>
    </citation>
    <scope>NUCLEOTIDE SEQUENCE</scope>
    <source>
        <strain evidence="2">20211129_DDA</strain>
        <tissue evidence="2">Liver</tissue>
    </source>
</reference>
<dbReference type="EMBL" id="JANPWB010000001">
    <property type="protein sequence ID" value="KAJ1217716.1"/>
    <property type="molecule type" value="Genomic_DNA"/>
</dbReference>
<sequence length="111" mass="11985">MDKVAGMSESTQSEAVRTALRTLSAASRVDLRRPGVLEETWVGMCGPLYAALRGVAVAIATCSPSRVTNKWGGAGRDRGSCLRRLSRDQQRGGSRDSPHLPNRLHRTAPNL</sequence>
<accession>A0AAV7WXX0</accession>
<feature type="compositionally biased region" description="Basic residues" evidence="1">
    <location>
        <begin position="102"/>
        <end position="111"/>
    </location>
</feature>
<dbReference type="Proteomes" id="UP001066276">
    <property type="component" value="Chromosome 1_1"/>
</dbReference>
<dbReference type="AlphaFoldDB" id="A0AAV7WXX0"/>
<evidence type="ECO:0000313" key="2">
    <source>
        <dbReference type="EMBL" id="KAJ1217716.1"/>
    </source>
</evidence>
<organism evidence="2 3">
    <name type="scientific">Pleurodeles waltl</name>
    <name type="common">Iberian ribbed newt</name>
    <dbReference type="NCBI Taxonomy" id="8319"/>
    <lineage>
        <taxon>Eukaryota</taxon>
        <taxon>Metazoa</taxon>
        <taxon>Chordata</taxon>
        <taxon>Craniata</taxon>
        <taxon>Vertebrata</taxon>
        <taxon>Euteleostomi</taxon>
        <taxon>Amphibia</taxon>
        <taxon>Batrachia</taxon>
        <taxon>Caudata</taxon>
        <taxon>Salamandroidea</taxon>
        <taxon>Salamandridae</taxon>
        <taxon>Pleurodelinae</taxon>
        <taxon>Pleurodeles</taxon>
    </lineage>
</organism>
<name>A0AAV7WXX0_PLEWA</name>
<protein>
    <submittedName>
        <fullName evidence="2">Uncharacterized protein</fullName>
    </submittedName>
</protein>
<keyword evidence="3" id="KW-1185">Reference proteome</keyword>
<feature type="region of interest" description="Disordered" evidence="1">
    <location>
        <begin position="67"/>
        <end position="111"/>
    </location>
</feature>
<gene>
    <name evidence="2" type="ORF">NDU88_005307</name>
</gene>
<feature type="compositionally biased region" description="Basic and acidic residues" evidence="1">
    <location>
        <begin position="75"/>
        <end position="98"/>
    </location>
</feature>
<comment type="caution">
    <text evidence="2">The sequence shown here is derived from an EMBL/GenBank/DDBJ whole genome shotgun (WGS) entry which is preliminary data.</text>
</comment>
<evidence type="ECO:0000256" key="1">
    <source>
        <dbReference type="SAM" id="MobiDB-lite"/>
    </source>
</evidence>